<evidence type="ECO:0000256" key="1">
    <source>
        <dbReference type="SAM" id="MobiDB-lite"/>
    </source>
</evidence>
<organism evidence="2 3">
    <name type="scientific">Exocentrus adspersus</name>
    <dbReference type="NCBI Taxonomy" id="1586481"/>
    <lineage>
        <taxon>Eukaryota</taxon>
        <taxon>Metazoa</taxon>
        <taxon>Ecdysozoa</taxon>
        <taxon>Arthropoda</taxon>
        <taxon>Hexapoda</taxon>
        <taxon>Insecta</taxon>
        <taxon>Pterygota</taxon>
        <taxon>Neoptera</taxon>
        <taxon>Endopterygota</taxon>
        <taxon>Coleoptera</taxon>
        <taxon>Polyphaga</taxon>
        <taxon>Cucujiformia</taxon>
        <taxon>Chrysomeloidea</taxon>
        <taxon>Cerambycidae</taxon>
        <taxon>Lamiinae</taxon>
        <taxon>Acanthocinini</taxon>
        <taxon>Exocentrus</taxon>
    </lineage>
</organism>
<feature type="region of interest" description="Disordered" evidence="1">
    <location>
        <begin position="124"/>
        <end position="144"/>
    </location>
</feature>
<sequence length="222" mass="25307">RYLHAETDITSQHEGSSDHNPVLGDPAPQGDIIDKRNTDWANFRAEMQRNTAVPRIETTDDLETAVRNQASKLSRRDTLGGIAAHLRQARSEAESLAFRSPITPKDSEPAIQKDSYFISNTFFGQKNLKPPKRTRRRPFPPLHGEQVILQTNRDKAEVFGDSLELQSRENQLDDEDEEYTALVERRTRQISQTPDDEEIHSTTPEEIEDTRTPESSKSRGTR</sequence>
<accession>A0AAV8VQI1</accession>
<gene>
    <name evidence="2" type="ORF">NQ315_005010</name>
</gene>
<name>A0AAV8VQI1_9CUCU</name>
<feature type="non-terminal residue" evidence="2">
    <location>
        <position position="1"/>
    </location>
</feature>
<feature type="region of interest" description="Disordered" evidence="1">
    <location>
        <begin position="1"/>
        <end position="30"/>
    </location>
</feature>
<feature type="compositionally biased region" description="Basic and acidic residues" evidence="1">
    <location>
        <begin position="209"/>
        <end position="222"/>
    </location>
</feature>
<feature type="region of interest" description="Disordered" evidence="1">
    <location>
        <begin position="168"/>
        <end position="222"/>
    </location>
</feature>
<comment type="caution">
    <text evidence="2">The sequence shown here is derived from an EMBL/GenBank/DDBJ whole genome shotgun (WGS) entry which is preliminary data.</text>
</comment>
<evidence type="ECO:0000313" key="2">
    <source>
        <dbReference type="EMBL" id="KAJ8916315.1"/>
    </source>
</evidence>
<reference evidence="2 3" key="1">
    <citation type="journal article" date="2023" name="Insect Mol. Biol.">
        <title>Genome sequencing provides insights into the evolution of gene families encoding plant cell wall-degrading enzymes in longhorned beetles.</title>
        <authorList>
            <person name="Shin N.R."/>
            <person name="Okamura Y."/>
            <person name="Kirsch R."/>
            <person name="Pauchet Y."/>
        </authorList>
    </citation>
    <scope>NUCLEOTIDE SEQUENCE [LARGE SCALE GENOMIC DNA]</scope>
    <source>
        <strain evidence="2">EAD_L_NR</strain>
    </source>
</reference>
<proteinExistence type="predicted"/>
<evidence type="ECO:0000313" key="3">
    <source>
        <dbReference type="Proteomes" id="UP001159042"/>
    </source>
</evidence>
<dbReference type="Proteomes" id="UP001159042">
    <property type="component" value="Unassembled WGS sequence"/>
</dbReference>
<dbReference type="AlphaFoldDB" id="A0AAV8VQI1"/>
<dbReference type="EMBL" id="JANEYG010000043">
    <property type="protein sequence ID" value="KAJ8916315.1"/>
    <property type="molecule type" value="Genomic_DNA"/>
</dbReference>
<keyword evidence="3" id="KW-1185">Reference proteome</keyword>
<protein>
    <submittedName>
        <fullName evidence="2">Uncharacterized protein</fullName>
    </submittedName>
</protein>
<feature type="compositionally biased region" description="Basic residues" evidence="1">
    <location>
        <begin position="129"/>
        <end position="138"/>
    </location>
</feature>